<dbReference type="SUPFAM" id="SSF81660">
    <property type="entry name" value="Metal cation-transporting ATPase, ATP-binding domain N"/>
    <property type="match status" value="1"/>
</dbReference>
<name>A0A2G9TVC1_TELCI</name>
<dbReference type="Gene3D" id="3.40.1110.10">
    <property type="entry name" value="Calcium-transporting ATPase, cytoplasmic domain N"/>
    <property type="match status" value="1"/>
</dbReference>
<evidence type="ECO:0000313" key="1">
    <source>
        <dbReference type="EMBL" id="PIO61868.1"/>
    </source>
</evidence>
<sequence length="88" mass="9972">TGLDKCRQNYKRVREIPFTSESKWMSVQCDYNGQTVFFVKGALDHVMQLCDSYLSADGMRKPLDDYVRQRITDGGRGLGATGLRGLIH</sequence>
<keyword evidence="2" id="KW-1185">Reference proteome</keyword>
<dbReference type="OrthoDB" id="3352408at2759"/>
<proteinExistence type="predicted"/>
<feature type="non-terminal residue" evidence="1">
    <location>
        <position position="1"/>
    </location>
</feature>
<gene>
    <name evidence="1" type="ORF">TELCIR_16594</name>
</gene>
<dbReference type="Proteomes" id="UP000230423">
    <property type="component" value="Unassembled WGS sequence"/>
</dbReference>
<protein>
    <submittedName>
        <fullName evidence="1">Uncharacterized protein</fullName>
    </submittedName>
</protein>
<evidence type="ECO:0000313" key="2">
    <source>
        <dbReference type="Proteomes" id="UP000230423"/>
    </source>
</evidence>
<dbReference type="Pfam" id="PF13246">
    <property type="entry name" value="Cation_ATPase"/>
    <property type="match status" value="1"/>
</dbReference>
<dbReference type="InterPro" id="IPR023299">
    <property type="entry name" value="ATPase_P-typ_cyto_dom_N"/>
</dbReference>
<dbReference type="GO" id="GO:0000166">
    <property type="term" value="F:nucleotide binding"/>
    <property type="evidence" value="ECO:0007669"/>
    <property type="project" value="InterPro"/>
</dbReference>
<accession>A0A2G9TVC1</accession>
<reference evidence="1 2" key="1">
    <citation type="submission" date="2015-09" db="EMBL/GenBank/DDBJ databases">
        <title>Draft genome of the parasitic nematode Teladorsagia circumcincta isolate WARC Sus (inbred).</title>
        <authorList>
            <person name="Mitreva M."/>
        </authorList>
    </citation>
    <scope>NUCLEOTIDE SEQUENCE [LARGE SCALE GENOMIC DNA]</scope>
    <source>
        <strain evidence="1 2">S</strain>
    </source>
</reference>
<dbReference type="EMBL" id="KZ352898">
    <property type="protein sequence ID" value="PIO61868.1"/>
    <property type="molecule type" value="Genomic_DNA"/>
</dbReference>
<dbReference type="AlphaFoldDB" id="A0A2G9TVC1"/>
<organism evidence="1 2">
    <name type="scientific">Teladorsagia circumcincta</name>
    <name type="common">Brown stomach worm</name>
    <name type="synonym">Ostertagia circumcincta</name>
    <dbReference type="NCBI Taxonomy" id="45464"/>
    <lineage>
        <taxon>Eukaryota</taxon>
        <taxon>Metazoa</taxon>
        <taxon>Ecdysozoa</taxon>
        <taxon>Nematoda</taxon>
        <taxon>Chromadorea</taxon>
        <taxon>Rhabditida</taxon>
        <taxon>Rhabditina</taxon>
        <taxon>Rhabditomorpha</taxon>
        <taxon>Strongyloidea</taxon>
        <taxon>Trichostrongylidae</taxon>
        <taxon>Teladorsagia</taxon>
    </lineage>
</organism>